<evidence type="ECO:0000313" key="2">
    <source>
        <dbReference type="Proteomes" id="UP001162164"/>
    </source>
</evidence>
<reference evidence="1" key="1">
    <citation type="journal article" date="2023" name="Insect Mol. Biol.">
        <title>Genome sequencing provides insights into the evolution of gene families encoding plant cell wall-degrading enzymes in longhorned beetles.</title>
        <authorList>
            <person name="Shin N.R."/>
            <person name="Okamura Y."/>
            <person name="Kirsch R."/>
            <person name="Pauchet Y."/>
        </authorList>
    </citation>
    <scope>NUCLEOTIDE SEQUENCE</scope>
    <source>
        <strain evidence="1">MMC_N1</strain>
    </source>
</reference>
<protein>
    <recommendedName>
        <fullName evidence="3">Reverse transcriptase domain-containing protein</fullName>
    </recommendedName>
</protein>
<name>A0ABQ9IQJ7_9CUCU</name>
<dbReference type="Proteomes" id="UP001162164">
    <property type="component" value="Unassembled WGS sequence"/>
</dbReference>
<sequence length="166" mass="18098">MPTGTTLIGFADDVAMVVVAKGEQVLMHTANTALQRAARALPPKESYQIPWRMVRFKLVFAEHINKTVEKAEKTLTALSILMPNIGGPRASKRRLISSVMHSQILYAAPVLSTVANNANLVKKLNRVQRLMAIRISSAYRTISGEAAGVIAGIPPTELLIKERAEV</sequence>
<organism evidence="1 2">
    <name type="scientific">Molorchus minor</name>
    <dbReference type="NCBI Taxonomy" id="1323400"/>
    <lineage>
        <taxon>Eukaryota</taxon>
        <taxon>Metazoa</taxon>
        <taxon>Ecdysozoa</taxon>
        <taxon>Arthropoda</taxon>
        <taxon>Hexapoda</taxon>
        <taxon>Insecta</taxon>
        <taxon>Pterygota</taxon>
        <taxon>Neoptera</taxon>
        <taxon>Endopterygota</taxon>
        <taxon>Coleoptera</taxon>
        <taxon>Polyphaga</taxon>
        <taxon>Cucujiformia</taxon>
        <taxon>Chrysomeloidea</taxon>
        <taxon>Cerambycidae</taxon>
        <taxon>Lamiinae</taxon>
        <taxon>Monochamini</taxon>
        <taxon>Molorchus</taxon>
    </lineage>
</organism>
<gene>
    <name evidence="1" type="ORF">NQ317_001069</name>
</gene>
<comment type="caution">
    <text evidence="1">The sequence shown here is derived from an EMBL/GenBank/DDBJ whole genome shotgun (WGS) entry which is preliminary data.</text>
</comment>
<keyword evidence="2" id="KW-1185">Reference proteome</keyword>
<dbReference type="EMBL" id="JAPWTJ010003687">
    <property type="protein sequence ID" value="KAJ8953124.1"/>
    <property type="molecule type" value="Genomic_DNA"/>
</dbReference>
<evidence type="ECO:0008006" key="3">
    <source>
        <dbReference type="Google" id="ProtNLM"/>
    </source>
</evidence>
<accession>A0ABQ9IQJ7</accession>
<evidence type="ECO:0000313" key="1">
    <source>
        <dbReference type="EMBL" id="KAJ8953124.1"/>
    </source>
</evidence>
<proteinExistence type="predicted"/>